<reference evidence="2 3" key="1">
    <citation type="submission" date="2020-07" db="EMBL/GenBank/DDBJ databases">
        <title>Comparative genomics of pyrophilous fungi reveals a link between fire events and developmental genes.</title>
        <authorList>
            <consortium name="DOE Joint Genome Institute"/>
            <person name="Steindorff A.S."/>
            <person name="Carver A."/>
            <person name="Calhoun S."/>
            <person name="Stillman K."/>
            <person name="Liu H."/>
            <person name="Lipzen A."/>
            <person name="Pangilinan J."/>
            <person name="Labutti K."/>
            <person name="Bruns T.D."/>
            <person name="Grigoriev I.V."/>
        </authorList>
    </citation>
    <scope>NUCLEOTIDE SEQUENCE [LARGE SCALE GENOMIC DNA]</scope>
    <source>
        <strain evidence="2 3">CBS 144469</strain>
    </source>
</reference>
<organism evidence="2 3">
    <name type="scientific">Ephemerocybe angulata</name>
    <dbReference type="NCBI Taxonomy" id="980116"/>
    <lineage>
        <taxon>Eukaryota</taxon>
        <taxon>Fungi</taxon>
        <taxon>Dikarya</taxon>
        <taxon>Basidiomycota</taxon>
        <taxon>Agaricomycotina</taxon>
        <taxon>Agaricomycetes</taxon>
        <taxon>Agaricomycetidae</taxon>
        <taxon>Agaricales</taxon>
        <taxon>Agaricineae</taxon>
        <taxon>Psathyrellaceae</taxon>
        <taxon>Ephemerocybe</taxon>
    </lineage>
</organism>
<comment type="caution">
    <text evidence="2">The sequence shown here is derived from an EMBL/GenBank/DDBJ whole genome shotgun (WGS) entry which is preliminary data.</text>
</comment>
<evidence type="ECO:0000256" key="1">
    <source>
        <dbReference type="SAM" id="MobiDB-lite"/>
    </source>
</evidence>
<feature type="compositionally biased region" description="Polar residues" evidence="1">
    <location>
        <begin position="1"/>
        <end position="12"/>
    </location>
</feature>
<evidence type="ECO:0000313" key="2">
    <source>
        <dbReference type="EMBL" id="KAF6755201.1"/>
    </source>
</evidence>
<feature type="compositionally biased region" description="Polar residues" evidence="1">
    <location>
        <begin position="172"/>
        <end position="199"/>
    </location>
</feature>
<dbReference type="AlphaFoldDB" id="A0A8H6HYE4"/>
<proteinExistence type="predicted"/>
<name>A0A8H6HYE4_9AGAR</name>
<gene>
    <name evidence="2" type="ORF">DFP72DRAFT_897470</name>
</gene>
<keyword evidence="3" id="KW-1185">Reference proteome</keyword>
<accession>A0A8H6HYE4</accession>
<evidence type="ECO:0000313" key="3">
    <source>
        <dbReference type="Proteomes" id="UP000521943"/>
    </source>
</evidence>
<sequence length="269" mass="29189">MSTASSDPSTGRSKTRRGAQAEVEGVSSELREVKEREAAVQAELSNLAERKTHLEALEAEAMKALRDRLDTQRIANTKWEKVFGEAVCERCTTRRLECFREVLGGSAEQGGAWERGLSGCRECVLHRRACPKVTLGGGGAESSQLSVRRKRVVVLEELAEPDGGPLKKAKTTKQGSSSTLIRSTHGQPHSSADDSQVQDQTQLMRTIADSLQALVDLSSAQTGALARLTEVVELQRGDVGRIRENSDAEGLGTRVVDMAVQDALEYDLD</sequence>
<feature type="region of interest" description="Disordered" evidence="1">
    <location>
        <begin position="162"/>
        <end position="199"/>
    </location>
</feature>
<feature type="region of interest" description="Disordered" evidence="1">
    <location>
        <begin position="1"/>
        <end position="33"/>
    </location>
</feature>
<protein>
    <submittedName>
        <fullName evidence="2">Uncharacterized protein</fullName>
    </submittedName>
</protein>
<dbReference type="EMBL" id="JACGCI010000031">
    <property type="protein sequence ID" value="KAF6755201.1"/>
    <property type="molecule type" value="Genomic_DNA"/>
</dbReference>
<dbReference type="Proteomes" id="UP000521943">
    <property type="component" value="Unassembled WGS sequence"/>
</dbReference>